<gene>
    <name evidence="2" type="ORF">ACFO5O_02295</name>
</gene>
<evidence type="ECO:0000313" key="3">
    <source>
        <dbReference type="Proteomes" id="UP001595953"/>
    </source>
</evidence>
<feature type="signal peptide" evidence="1">
    <location>
        <begin position="1"/>
        <end position="18"/>
    </location>
</feature>
<sequence>MKTISLLFLVLVSYTVKAQDINQMDINGERHGMWRKNFDKTNQPRYEGQFAHGKEIGLFKFYKLVNGKSVLSATKEFNADNEIAIVKFFSSTGKLISEGKMDGKLFIDKWTYYHKKVPTVMSIEHYNDKGQLHGEKIVFYELGQIAETSNFINGKQEGKATWYSEKGVLIKEFMYENDELHGLSKYYDNKGQLIAEGAYKRGQKHGIWKYYTNGKLTEEKDFTVTSKNPKKQ</sequence>
<dbReference type="SUPFAM" id="SSF82185">
    <property type="entry name" value="Histone H3 K4-specific methyltransferase SET7/9 N-terminal domain"/>
    <property type="match status" value="1"/>
</dbReference>
<reference evidence="3" key="1">
    <citation type="journal article" date="2019" name="Int. J. Syst. Evol. Microbiol.">
        <title>The Global Catalogue of Microorganisms (GCM) 10K type strain sequencing project: providing services to taxonomists for standard genome sequencing and annotation.</title>
        <authorList>
            <consortium name="The Broad Institute Genomics Platform"/>
            <consortium name="The Broad Institute Genome Sequencing Center for Infectious Disease"/>
            <person name="Wu L."/>
            <person name="Ma J."/>
        </authorList>
    </citation>
    <scope>NUCLEOTIDE SEQUENCE [LARGE SCALE GENOMIC DNA]</scope>
    <source>
        <strain evidence="3">CCUG 63682</strain>
    </source>
</reference>
<name>A0ABV9N007_9FLAO</name>
<accession>A0ABV9N007</accession>
<dbReference type="RefSeq" id="WP_387960559.1">
    <property type="nucleotide sequence ID" value="NZ_JBHSGP010000005.1"/>
</dbReference>
<feature type="chain" id="PRO_5045613683" evidence="1">
    <location>
        <begin position="19"/>
        <end position="232"/>
    </location>
</feature>
<dbReference type="InterPro" id="IPR011652">
    <property type="entry name" value="MORN_2"/>
</dbReference>
<dbReference type="Gene3D" id="2.20.110.10">
    <property type="entry name" value="Histone H3 K4-specific methyltransferase SET7/9 N-terminal domain"/>
    <property type="match status" value="1"/>
</dbReference>
<dbReference type="Gene3D" id="3.90.930.1">
    <property type="match status" value="1"/>
</dbReference>
<comment type="caution">
    <text evidence="2">The sequence shown here is derived from an EMBL/GenBank/DDBJ whole genome shotgun (WGS) entry which is preliminary data.</text>
</comment>
<protein>
    <submittedName>
        <fullName evidence="2">Toxin-antitoxin system YwqK family antitoxin</fullName>
    </submittedName>
</protein>
<evidence type="ECO:0000256" key="1">
    <source>
        <dbReference type="SAM" id="SignalP"/>
    </source>
</evidence>
<evidence type="ECO:0000313" key="2">
    <source>
        <dbReference type="EMBL" id="MFC4721135.1"/>
    </source>
</evidence>
<dbReference type="Pfam" id="PF07661">
    <property type="entry name" value="MORN_2"/>
    <property type="match status" value="4"/>
</dbReference>
<keyword evidence="3" id="KW-1185">Reference proteome</keyword>
<dbReference type="PANTHER" id="PTHR33706">
    <property type="entry name" value="MORN VARIANT REPEAT PROTEIN"/>
    <property type="match status" value="1"/>
</dbReference>
<dbReference type="EMBL" id="JBHSGP010000005">
    <property type="protein sequence ID" value="MFC4721135.1"/>
    <property type="molecule type" value="Genomic_DNA"/>
</dbReference>
<dbReference type="Proteomes" id="UP001595953">
    <property type="component" value="Unassembled WGS sequence"/>
</dbReference>
<dbReference type="PANTHER" id="PTHR33706:SF1">
    <property type="entry name" value="TPR REPEAT PROTEIN"/>
    <property type="match status" value="1"/>
</dbReference>
<organism evidence="2 3">
    <name type="scientific">Geojedonia litorea</name>
    <dbReference type="NCBI Taxonomy" id="1268269"/>
    <lineage>
        <taxon>Bacteria</taxon>
        <taxon>Pseudomonadati</taxon>
        <taxon>Bacteroidota</taxon>
        <taxon>Flavobacteriia</taxon>
        <taxon>Flavobacteriales</taxon>
        <taxon>Flavobacteriaceae</taxon>
        <taxon>Geojedonia</taxon>
    </lineage>
</organism>
<proteinExistence type="predicted"/>
<keyword evidence="1" id="KW-0732">Signal</keyword>